<feature type="domain" description="DSBA-like thioredoxin" evidence="1">
    <location>
        <begin position="7"/>
        <end position="186"/>
    </location>
</feature>
<reference evidence="3" key="1">
    <citation type="submission" date="2018-12" db="EMBL/GenBank/DDBJ databases">
        <title>Tengunoibacter tsumagoiensis gen. nov., sp. nov., Dictyobacter kobayashii sp. nov., D. alpinus sp. nov., and D. joshuensis sp. nov. and description of Dictyobacteraceae fam. nov. within the order Ktedonobacterales isolated from Tengu-no-mugimeshi.</title>
        <authorList>
            <person name="Wang C.M."/>
            <person name="Zheng Y."/>
            <person name="Sakai Y."/>
            <person name="Toyoda A."/>
            <person name="Minakuchi Y."/>
            <person name="Abe K."/>
            <person name="Yokota A."/>
            <person name="Yabe S."/>
        </authorList>
    </citation>
    <scope>NUCLEOTIDE SEQUENCE [LARGE SCALE GENOMIC DNA]</scope>
    <source>
        <strain evidence="3">S-27</strain>
    </source>
</reference>
<dbReference type="RefSeq" id="WP_126600092.1">
    <property type="nucleotide sequence ID" value="NZ_BIFQ01000002.1"/>
</dbReference>
<dbReference type="SUPFAM" id="SSF52833">
    <property type="entry name" value="Thioredoxin-like"/>
    <property type="match status" value="1"/>
</dbReference>
<keyword evidence="3" id="KW-1185">Reference proteome</keyword>
<dbReference type="AlphaFoldDB" id="A0A401ZM37"/>
<keyword evidence="2" id="KW-0413">Isomerase</keyword>
<protein>
    <submittedName>
        <fullName evidence="2">Dithiol-disulfide isomerase</fullName>
    </submittedName>
</protein>
<dbReference type="InterPro" id="IPR036249">
    <property type="entry name" value="Thioredoxin-like_sf"/>
</dbReference>
<dbReference type="GO" id="GO:0016853">
    <property type="term" value="F:isomerase activity"/>
    <property type="evidence" value="ECO:0007669"/>
    <property type="project" value="UniProtKB-KW"/>
</dbReference>
<dbReference type="OrthoDB" id="155520at2"/>
<gene>
    <name evidence="2" type="ORF">KDAU_52520</name>
</gene>
<dbReference type="Gene3D" id="3.40.30.10">
    <property type="entry name" value="Glutaredoxin"/>
    <property type="match status" value="1"/>
</dbReference>
<evidence type="ECO:0000259" key="1">
    <source>
        <dbReference type="Pfam" id="PF01323"/>
    </source>
</evidence>
<dbReference type="GO" id="GO:0016491">
    <property type="term" value="F:oxidoreductase activity"/>
    <property type="evidence" value="ECO:0007669"/>
    <property type="project" value="InterPro"/>
</dbReference>
<evidence type="ECO:0000313" key="3">
    <source>
        <dbReference type="Proteomes" id="UP000287224"/>
    </source>
</evidence>
<name>A0A401ZM37_9CHLR</name>
<sequence length="233" mass="26236">MAKPIPIAMYADLACPYAYVSAYRLRKLRTEDRAPVVIEHKSLALEYINKEPTPKPVLELEIELPVLVQEEPGIPYQPWQRPESEWPVTMWPAFEVVKCAERQSLELADALDWAIRTALFAESRCISMRHVLFDLSEHVGIEMGRFAEDFDRGVMKYQVLAEAQEGWERLHVAGSPTFVLPSGKQISNVGLPDIVLDPHQPGSVLVTPAPGPRADGLEIFRRIVAEAQPSSRQ</sequence>
<dbReference type="EMBL" id="BIFQ01000002">
    <property type="protein sequence ID" value="GCE07923.1"/>
    <property type="molecule type" value="Genomic_DNA"/>
</dbReference>
<evidence type="ECO:0000313" key="2">
    <source>
        <dbReference type="EMBL" id="GCE07923.1"/>
    </source>
</evidence>
<comment type="caution">
    <text evidence="2">The sequence shown here is derived from an EMBL/GenBank/DDBJ whole genome shotgun (WGS) entry which is preliminary data.</text>
</comment>
<proteinExistence type="predicted"/>
<dbReference type="InterPro" id="IPR001853">
    <property type="entry name" value="DSBA-like_thioredoxin_dom"/>
</dbReference>
<organism evidence="2 3">
    <name type="scientific">Dictyobacter aurantiacus</name>
    <dbReference type="NCBI Taxonomy" id="1936993"/>
    <lineage>
        <taxon>Bacteria</taxon>
        <taxon>Bacillati</taxon>
        <taxon>Chloroflexota</taxon>
        <taxon>Ktedonobacteria</taxon>
        <taxon>Ktedonobacterales</taxon>
        <taxon>Dictyobacteraceae</taxon>
        <taxon>Dictyobacter</taxon>
    </lineage>
</organism>
<dbReference type="Proteomes" id="UP000287224">
    <property type="component" value="Unassembled WGS sequence"/>
</dbReference>
<accession>A0A401ZM37</accession>
<dbReference type="Pfam" id="PF01323">
    <property type="entry name" value="DSBA"/>
    <property type="match status" value="1"/>
</dbReference>